<dbReference type="Proteomes" id="UP000031843">
    <property type="component" value="Chromosome secondary"/>
</dbReference>
<evidence type="ECO:0000313" key="2">
    <source>
        <dbReference type="EMBL" id="AJG23498.1"/>
    </source>
</evidence>
<dbReference type="KEGG" id="cbw:RR42_s1910"/>
<accession>A0A0C4YKA4</accession>
<feature type="region of interest" description="Disordered" evidence="1">
    <location>
        <begin position="1"/>
        <end position="21"/>
    </location>
</feature>
<keyword evidence="3" id="KW-1185">Reference proteome</keyword>
<evidence type="ECO:0000313" key="3">
    <source>
        <dbReference type="Proteomes" id="UP000031843"/>
    </source>
</evidence>
<evidence type="ECO:0000256" key="1">
    <source>
        <dbReference type="SAM" id="MobiDB-lite"/>
    </source>
</evidence>
<dbReference type="EMBL" id="CP010537">
    <property type="protein sequence ID" value="AJG23498.1"/>
    <property type="molecule type" value="Genomic_DNA"/>
</dbReference>
<name>A0A0C4YKA4_9BURK</name>
<reference evidence="2 3" key="1">
    <citation type="journal article" date="2015" name="Genome Announc.">
        <title>Complete Genome Sequence of Cupriavidus basilensis 4G11, Isolated from the Oak Ridge Field Research Center Site.</title>
        <authorList>
            <person name="Ray J."/>
            <person name="Waters R.J."/>
            <person name="Skerker J.M."/>
            <person name="Kuehl J.V."/>
            <person name="Price M.N."/>
            <person name="Huang J."/>
            <person name="Chakraborty R."/>
            <person name="Arkin A.P."/>
            <person name="Deutschbauer A."/>
        </authorList>
    </citation>
    <scope>NUCLEOTIDE SEQUENCE [LARGE SCALE GENOMIC DNA]</scope>
    <source>
        <strain evidence="2">4G11</strain>
    </source>
</reference>
<protein>
    <submittedName>
        <fullName evidence="2">Uncharacterized protein</fullName>
    </submittedName>
</protein>
<organism evidence="2 3">
    <name type="scientific">Cupriavidus basilensis</name>
    <dbReference type="NCBI Taxonomy" id="68895"/>
    <lineage>
        <taxon>Bacteria</taxon>
        <taxon>Pseudomonadati</taxon>
        <taxon>Pseudomonadota</taxon>
        <taxon>Betaproteobacteria</taxon>
        <taxon>Burkholderiales</taxon>
        <taxon>Burkholderiaceae</taxon>
        <taxon>Cupriavidus</taxon>
    </lineage>
</organism>
<proteinExistence type="predicted"/>
<sequence length="42" mass="4584">MTGRCPAPHHSGAKAQYPSFHSLSPDLKKQVASQGHLVYDVH</sequence>
<dbReference type="AlphaFoldDB" id="A0A0C4YKA4"/>
<gene>
    <name evidence="2" type="ORF">RR42_s1910</name>
</gene>